<dbReference type="Proteomes" id="UP000242141">
    <property type="component" value="Unassembled WGS sequence"/>
</dbReference>
<evidence type="ECO:0000256" key="2">
    <source>
        <dbReference type="ARBA" id="ARBA00022649"/>
    </source>
</evidence>
<evidence type="ECO:0000313" key="4">
    <source>
        <dbReference type="Proteomes" id="UP000242141"/>
    </source>
</evidence>
<accession>A0A0G7ZMX5</accession>
<organism evidence="3 4">
    <name type="scientific">Candidatus Hepatoplasma crinochetorum</name>
    <dbReference type="NCBI Taxonomy" id="295596"/>
    <lineage>
        <taxon>Bacteria</taxon>
        <taxon>Bacillati</taxon>
        <taxon>Mycoplasmatota</taxon>
        <taxon>Mollicutes</taxon>
        <taxon>Candidatus Hepatoplasmataceae</taxon>
        <taxon>Candidatus Hepatoplasma</taxon>
    </lineage>
</organism>
<gene>
    <name evidence="3" type="ORF">HEPPS_01360</name>
</gene>
<evidence type="ECO:0000256" key="1">
    <source>
        <dbReference type="ARBA" id="ARBA00007521"/>
    </source>
</evidence>
<protein>
    <submittedName>
        <fullName evidence="3">| / PemK-like protein / 426138:426677 Forward</fullName>
    </submittedName>
</protein>
<dbReference type="EMBL" id="CWGI01000001">
    <property type="protein sequence ID" value="CRX36936.1"/>
    <property type="molecule type" value="Genomic_DNA"/>
</dbReference>
<keyword evidence="2" id="KW-1277">Toxin-antitoxin system</keyword>
<keyword evidence="4" id="KW-1185">Reference proteome</keyword>
<dbReference type="SUPFAM" id="SSF50118">
    <property type="entry name" value="Cell growth inhibitor/plasmid maintenance toxic component"/>
    <property type="match status" value="1"/>
</dbReference>
<dbReference type="Gene3D" id="2.30.30.110">
    <property type="match status" value="1"/>
</dbReference>
<sequence length="141" mass="16767">MKENSSDTYLSYKELKIWSIYWFKRSWLSEAKFKNKGKYRPCVVLQKRGNQLILIPLSSTKTNDQWNIKYYSSTRKESSNIHVDRFKILDPKSISLDSENCKILNNVKLKDQVKNAKITSKKVKKEITDKYNKRLEIINLK</sequence>
<comment type="similarity">
    <text evidence="1">Belongs to the PemK/MazF family.</text>
</comment>
<proteinExistence type="inferred from homology"/>
<evidence type="ECO:0000313" key="3">
    <source>
        <dbReference type="EMBL" id="CRX36936.1"/>
    </source>
</evidence>
<dbReference type="AlphaFoldDB" id="A0A0G7ZMX5"/>
<name>A0A0G7ZMX5_9MOLU</name>
<dbReference type="InterPro" id="IPR011067">
    <property type="entry name" value="Plasmid_toxin/cell-grow_inhib"/>
</dbReference>
<dbReference type="InterPro" id="IPR003477">
    <property type="entry name" value="PemK-like"/>
</dbReference>
<dbReference type="Pfam" id="PF02452">
    <property type="entry name" value="PemK_toxin"/>
    <property type="match status" value="1"/>
</dbReference>
<reference evidence="4" key="1">
    <citation type="submission" date="2015-05" db="EMBL/GenBank/DDBJ databases">
        <authorList>
            <person name="Collingro A."/>
        </authorList>
    </citation>
    <scope>NUCLEOTIDE SEQUENCE [LARGE SCALE GENOMIC DNA]</scope>
    <source>
        <strain evidence="4">Ps</strain>
    </source>
</reference>
<dbReference type="GO" id="GO:0003677">
    <property type="term" value="F:DNA binding"/>
    <property type="evidence" value="ECO:0007669"/>
    <property type="project" value="InterPro"/>
</dbReference>